<dbReference type="SUPFAM" id="SSF46689">
    <property type="entry name" value="Homeodomain-like"/>
    <property type="match status" value="1"/>
</dbReference>
<dbReference type="Gene3D" id="1.10.357.10">
    <property type="entry name" value="Tetracycline Repressor, domain 2"/>
    <property type="match status" value="1"/>
</dbReference>
<feature type="DNA-binding region" description="H-T-H motif" evidence="2">
    <location>
        <begin position="27"/>
        <end position="46"/>
    </location>
</feature>
<dbReference type="AlphaFoldDB" id="A0A0M9BM22"/>
<keyword evidence="1 2" id="KW-0238">DNA-binding</keyword>
<evidence type="ECO:0000313" key="4">
    <source>
        <dbReference type="EMBL" id="KOY15018.1"/>
    </source>
</evidence>
<name>A0A0M9BM22_9BACL</name>
<dbReference type="Proteomes" id="UP000037688">
    <property type="component" value="Unassembled WGS sequence"/>
</dbReference>
<dbReference type="RefSeq" id="WP_053782197.1">
    <property type="nucleotide sequence ID" value="NZ_LITU01000067.1"/>
</dbReference>
<evidence type="ECO:0000256" key="1">
    <source>
        <dbReference type="ARBA" id="ARBA00023125"/>
    </source>
</evidence>
<sequence length="213" mass="25292">MRKPVSAEHYINKIKPVIRKTRFSQLKIDDIAKHMDISKVTLYKHFSSKDEIIEQVVEYGVNYLQQADAVVNDDSVSFIERFQKTFLQSLICVIYFSDLFLQDLKEYYPQLFETIAIAQQNRNTNLQIFFESGMDKKIFNRIHAMLSLVQDDATLRRIMEPTFSIQWYDLTLKQAVMEFYKMKRYQVIRPEHLDSVDDSDIEKEIVRILQSIS</sequence>
<comment type="caution">
    <text evidence="4">The sequence shown here is derived from an EMBL/GenBank/DDBJ whole genome shotgun (WGS) entry which is preliminary data.</text>
</comment>
<dbReference type="EMBL" id="LITU01000067">
    <property type="protein sequence ID" value="KOY15018.1"/>
    <property type="molecule type" value="Genomic_DNA"/>
</dbReference>
<keyword evidence="5" id="KW-1185">Reference proteome</keyword>
<dbReference type="InterPro" id="IPR001647">
    <property type="entry name" value="HTH_TetR"/>
</dbReference>
<dbReference type="OrthoDB" id="881297at2"/>
<evidence type="ECO:0000259" key="3">
    <source>
        <dbReference type="PROSITE" id="PS50977"/>
    </source>
</evidence>
<gene>
    <name evidence="4" type="ORF">AMS66_18425</name>
</gene>
<accession>A0A0M9BM22</accession>
<protein>
    <submittedName>
        <fullName evidence="4">TetR family transcriptional regulator</fullName>
    </submittedName>
</protein>
<dbReference type="GO" id="GO:0003677">
    <property type="term" value="F:DNA binding"/>
    <property type="evidence" value="ECO:0007669"/>
    <property type="project" value="UniProtKB-UniRule"/>
</dbReference>
<dbReference type="InterPro" id="IPR009057">
    <property type="entry name" value="Homeodomain-like_sf"/>
</dbReference>
<dbReference type="PATRIC" id="fig|1705561.3.peg.3802"/>
<evidence type="ECO:0000313" key="5">
    <source>
        <dbReference type="Proteomes" id="UP000037688"/>
    </source>
</evidence>
<proteinExistence type="predicted"/>
<feature type="domain" description="HTH tetR-type" evidence="3">
    <location>
        <begin position="4"/>
        <end position="64"/>
    </location>
</feature>
<reference evidence="4 5" key="1">
    <citation type="submission" date="2015-08" db="EMBL/GenBank/DDBJ databases">
        <title>Draft genome sequence of cellulolytic and xylanolytic Paenibacillus sp. A59, isolated from a decaying forest soil from Patagonia, Argentina.</title>
        <authorList>
            <person name="Ghio S."/>
            <person name="Caceres A.M."/>
            <person name="Talia P."/>
            <person name="Grasso D."/>
            <person name="Campos E."/>
        </authorList>
    </citation>
    <scope>NUCLEOTIDE SEQUENCE [LARGE SCALE GENOMIC DNA]</scope>
    <source>
        <strain evidence="4 5">A59</strain>
    </source>
</reference>
<dbReference type="PROSITE" id="PS50977">
    <property type="entry name" value="HTH_TETR_2"/>
    <property type="match status" value="1"/>
</dbReference>
<evidence type="ECO:0000256" key="2">
    <source>
        <dbReference type="PROSITE-ProRule" id="PRU00335"/>
    </source>
</evidence>
<dbReference type="Pfam" id="PF00440">
    <property type="entry name" value="TetR_N"/>
    <property type="match status" value="1"/>
</dbReference>
<organism evidence="4 5">
    <name type="scientific">Paenibacillus xylanivorans</name>
    <dbReference type="NCBI Taxonomy" id="1705561"/>
    <lineage>
        <taxon>Bacteria</taxon>
        <taxon>Bacillati</taxon>
        <taxon>Bacillota</taxon>
        <taxon>Bacilli</taxon>
        <taxon>Bacillales</taxon>
        <taxon>Paenibacillaceae</taxon>
        <taxon>Paenibacillus</taxon>
    </lineage>
</organism>